<dbReference type="EMBL" id="JBCEZU010000221">
    <property type="protein sequence ID" value="KAK9522779.1"/>
    <property type="molecule type" value="Genomic_DNA"/>
</dbReference>
<proteinExistence type="predicted"/>
<feature type="region of interest" description="Disordered" evidence="2">
    <location>
        <begin position="248"/>
        <end position="297"/>
    </location>
</feature>
<gene>
    <name evidence="3" type="ORF">VZT92_019225</name>
</gene>
<organism evidence="3 4">
    <name type="scientific">Zoarces viviparus</name>
    <name type="common">Viviparous eelpout</name>
    <name type="synonym">Blennius viviparus</name>
    <dbReference type="NCBI Taxonomy" id="48416"/>
    <lineage>
        <taxon>Eukaryota</taxon>
        <taxon>Metazoa</taxon>
        <taxon>Chordata</taxon>
        <taxon>Craniata</taxon>
        <taxon>Vertebrata</taxon>
        <taxon>Euteleostomi</taxon>
        <taxon>Actinopterygii</taxon>
        <taxon>Neopterygii</taxon>
        <taxon>Teleostei</taxon>
        <taxon>Neoteleostei</taxon>
        <taxon>Acanthomorphata</taxon>
        <taxon>Eupercaria</taxon>
        <taxon>Perciformes</taxon>
        <taxon>Cottioidei</taxon>
        <taxon>Zoarcales</taxon>
        <taxon>Zoarcidae</taxon>
        <taxon>Zoarcinae</taxon>
        <taxon>Zoarces</taxon>
    </lineage>
</organism>
<accession>A0AAW1EJE6</accession>
<feature type="region of interest" description="Disordered" evidence="2">
    <location>
        <begin position="981"/>
        <end position="1006"/>
    </location>
</feature>
<feature type="compositionally biased region" description="Basic and acidic residues" evidence="2">
    <location>
        <begin position="126"/>
        <end position="144"/>
    </location>
</feature>
<feature type="compositionally biased region" description="Polar residues" evidence="2">
    <location>
        <begin position="248"/>
        <end position="282"/>
    </location>
</feature>
<evidence type="ECO:0000313" key="3">
    <source>
        <dbReference type="EMBL" id="KAK9522779.1"/>
    </source>
</evidence>
<feature type="region of interest" description="Disordered" evidence="2">
    <location>
        <begin position="113"/>
        <end position="144"/>
    </location>
</feature>
<feature type="coiled-coil region" evidence="1">
    <location>
        <begin position="930"/>
        <end position="957"/>
    </location>
</feature>
<keyword evidence="4" id="KW-1185">Reference proteome</keyword>
<evidence type="ECO:0000256" key="2">
    <source>
        <dbReference type="SAM" id="MobiDB-lite"/>
    </source>
</evidence>
<dbReference type="AlphaFoldDB" id="A0AAW1EJE6"/>
<comment type="caution">
    <text evidence="3">The sequence shown here is derived from an EMBL/GenBank/DDBJ whole genome shotgun (WGS) entry which is preliminary data.</text>
</comment>
<feature type="compositionally biased region" description="Basic and acidic residues" evidence="2">
    <location>
        <begin position="868"/>
        <end position="887"/>
    </location>
</feature>
<feature type="region of interest" description="Disordered" evidence="2">
    <location>
        <begin position="1"/>
        <end position="38"/>
    </location>
</feature>
<name>A0AAW1EJE6_ZOAVI</name>
<evidence type="ECO:0000313" key="4">
    <source>
        <dbReference type="Proteomes" id="UP001488805"/>
    </source>
</evidence>
<feature type="coiled-coil region" evidence="1">
    <location>
        <begin position="348"/>
        <end position="389"/>
    </location>
</feature>
<feature type="compositionally biased region" description="Polar residues" evidence="2">
    <location>
        <begin position="23"/>
        <end position="32"/>
    </location>
</feature>
<feature type="region of interest" description="Disordered" evidence="2">
    <location>
        <begin position="865"/>
        <end position="887"/>
    </location>
</feature>
<sequence>MADRGHDGVERDAEDTDELLYTDINNSSNGSGLDSPPKLDPCDLLLDAIDAQLGQLQIQPQTCQTISREHGCNDAAPLSWSQSLSKDTGFGSTTQTNDAPMCCLDLKHTSKMDQTSERSTGFRDGPVAHEETKQKLDRRIKDKEESVSHREQVIWRLKRLLGDTCNEGRMAEETHPPSDSICTEDFNKSHSHQGRWLAGVPVWSFNTVSIDSDSDSVCTEPVRQYIHRQPGWRSLIQSVTVMDDSCTNHSDCDTHTQGSEPRFTSGQRSSNENVQNRSSSKAQRNKRGTHRLVCSLGDNDEDTDEEINQWSRRCRPERTSEKMQSDWAKMKERLSTVRQKCEKEEMTLQRKKTQINNVELSLSELQQRRKHALQELKRLTVETSKMEKEKRTLEFVLRNSRTGQDSICCQLNELQRQRESCILEPGVVMSVLERREMDRQLDNAKTELLAEQRRASEKLESIQERLEETREAERLLRNTCASLEEKQKHKKEQIEAVEFQVGKLQGELGECKIRVGTQEKMLAQKELKVLDLQEQREALQAERDGLRGELQHMQIQHCNALKEAYEQARRMMEVALKQQKKELALAHEQQIQEVNKQTEEEKANTLKEQALFFTRHIEALKSSVQLKEEEAKQLRASLEQQQNREEELHLKALEKELKAIEEERMKWEAEQVEAVQVHCVILEEQNRKSLESVRSEMQREKSKALALQHEVVELKTSVHDMESERCAQQRAQESLLAVICKSLKEEHQAELQKLERQIAQESQRAVLRLEQAVRVAEKEADKLRIMSDESESSHNQITAELEQQLRHWAQELGAECHHLHLLVEQNGAKQGSAQLPHSPTAAEALTHLREQLKHVINHLQQELGSQKETTEQLRKDKERESSIQRQQLRMDRDQALDSLKERLIKEHIEELSSPNWPRMCGGGAEGGGVAASLRKQLKAKELELRQVQRSMGQWKERTAARLACKFEEELTAELERCKTQLLRGRKPSKPQEERQRDPEKPDGEMTLSANEAQKSVCSPFLRAVDSAASHSPSDVASFKLLRYLQSRVKQLRVENQAFSCSPSPSNTIPLDLSGSHLTTERTQSQGVAGIQSHSSIRTVIS</sequence>
<feature type="compositionally biased region" description="Basic and acidic residues" evidence="2">
    <location>
        <begin position="989"/>
        <end position="1003"/>
    </location>
</feature>
<dbReference type="Proteomes" id="UP001488805">
    <property type="component" value="Unassembled WGS sequence"/>
</dbReference>
<evidence type="ECO:0000256" key="1">
    <source>
        <dbReference type="SAM" id="Coils"/>
    </source>
</evidence>
<reference evidence="3 4" key="1">
    <citation type="journal article" date="2024" name="Genome Biol. Evol.">
        <title>Chromosome-level genome assembly of the viviparous eelpout Zoarces viviparus.</title>
        <authorList>
            <person name="Fuhrmann N."/>
            <person name="Brasseur M.V."/>
            <person name="Bakowski C.E."/>
            <person name="Podsiadlowski L."/>
            <person name="Prost S."/>
            <person name="Krehenwinkel H."/>
            <person name="Mayer C."/>
        </authorList>
    </citation>
    <scope>NUCLEOTIDE SEQUENCE [LARGE SCALE GENOMIC DNA]</scope>
    <source>
        <strain evidence="3">NO-MEL_2022_Ind0_liver</strain>
    </source>
</reference>
<keyword evidence="1" id="KW-0175">Coiled coil</keyword>
<feature type="coiled-coil region" evidence="1">
    <location>
        <begin position="737"/>
        <end position="786"/>
    </location>
</feature>
<feature type="compositionally biased region" description="Basic and acidic residues" evidence="2">
    <location>
        <begin position="1"/>
        <end position="11"/>
    </location>
</feature>
<feature type="coiled-coil region" evidence="1">
    <location>
        <begin position="434"/>
        <end position="710"/>
    </location>
</feature>
<protein>
    <submittedName>
        <fullName evidence="3">Uncharacterized protein</fullName>
    </submittedName>
</protein>